<dbReference type="EMBL" id="BGZK01000396">
    <property type="protein sequence ID" value="GBP41259.1"/>
    <property type="molecule type" value="Genomic_DNA"/>
</dbReference>
<feature type="region of interest" description="Disordered" evidence="1">
    <location>
        <begin position="141"/>
        <end position="160"/>
    </location>
</feature>
<gene>
    <name evidence="2" type="ORF">EVAR_32985_1</name>
</gene>
<evidence type="ECO:0000313" key="3">
    <source>
        <dbReference type="Proteomes" id="UP000299102"/>
    </source>
</evidence>
<reference evidence="2 3" key="1">
    <citation type="journal article" date="2019" name="Commun. Biol.">
        <title>The bagworm genome reveals a unique fibroin gene that provides high tensile strength.</title>
        <authorList>
            <person name="Kono N."/>
            <person name="Nakamura H."/>
            <person name="Ohtoshi R."/>
            <person name="Tomita M."/>
            <person name="Numata K."/>
            <person name="Arakawa K."/>
        </authorList>
    </citation>
    <scope>NUCLEOTIDE SEQUENCE [LARGE SCALE GENOMIC DNA]</scope>
</reference>
<comment type="caution">
    <text evidence="2">The sequence shown here is derived from an EMBL/GenBank/DDBJ whole genome shotgun (WGS) entry which is preliminary data.</text>
</comment>
<name>A0A4C1VST0_EUMVA</name>
<feature type="compositionally biased region" description="Basic residues" evidence="1">
    <location>
        <begin position="149"/>
        <end position="160"/>
    </location>
</feature>
<dbReference type="OrthoDB" id="7697859at2759"/>
<organism evidence="2 3">
    <name type="scientific">Eumeta variegata</name>
    <name type="common">Bagworm moth</name>
    <name type="synonym">Eumeta japonica</name>
    <dbReference type="NCBI Taxonomy" id="151549"/>
    <lineage>
        <taxon>Eukaryota</taxon>
        <taxon>Metazoa</taxon>
        <taxon>Ecdysozoa</taxon>
        <taxon>Arthropoda</taxon>
        <taxon>Hexapoda</taxon>
        <taxon>Insecta</taxon>
        <taxon>Pterygota</taxon>
        <taxon>Neoptera</taxon>
        <taxon>Endopterygota</taxon>
        <taxon>Lepidoptera</taxon>
        <taxon>Glossata</taxon>
        <taxon>Ditrysia</taxon>
        <taxon>Tineoidea</taxon>
        <taxon>Psychidae</taxon>
        <taxon>Oiketicinae</taxon>
        <taxon>Eumeta</taxon>
    </lineage>
</organism>
<keyword evidence="3" id="KW-1185">Reference proteome</keyword>
<accession>A0A4C1VST0</accession>
<dbReference type="AlphaFoldDB" id="A0A4C1VST0"/>
<evidence type="ECO:0000313" key="2">
    <source>
        <dbReference type="EMBL" id="GBP41259.1"/>
    </source>
</evidence>
<evidence type="ECO:0000256" key="1">
    <source>
        <dbReference type="SAM" id="MobiDB-lite"/>
    </source>
</evidence>
<sequence length="160" mass="18315">MSRHSGVIPETDDDEKVTNNLAPQKSRPKYEAADRKYMQRGSEKWIKSCSESVSLTYFSEQSENLKPSMRSLQSDSSDDTEETAHFVARLWPSHLLRGKGKRSAQEYSSAGKFLDRHGLTLTARCLSIRFREGITKVVARSRERGGVRERRRGRGRRARP</sequence>
<feature type="region of interest" description="Disordered" evidence="1">
    <location>
        <begin position="60"/>
        <end position="80"/>
    </location>
</feature>
<protein>
    <submittedName>
        <fullName evidence="2">Uncharacterized protein</fullName>
    </submittedName>
</protein>
<proteinExistence type="predicted"/>
<feature type="region of interest" description="Disordered" evidence="1">
    <location>
        <begin position="1"/>
        <end position="34"/>
    </location>
</feature>
<feature type="compositionally biased region" description="Polar residues" evidence="1">
    <location>
        <begin position="60"/>
        <end position="75"/>
    </location>
</feature>
<dbReference type="Proteomes" id="UP000299102">
    <property type="component" value="Unassembled WGS sequence"/>
</dbReference>